<dbReference type="PANTHER" id="PTHR11138:SF5">
    <property type="entry name" value="METHIONYL-TRNA FORMYLTRANSFERASE, MITOCHONDRIAL"/>
    <property type="match status" value="1"/>
</dbReference>
<reference evidence="4" key="1">
    <citation type="submission" date="2016-05" db="EMBL/GenBank/DDBJ databases">
        <title>Comparative genomics of biotechnologically important yeasts.</title>
        <authorList>
            <consortium name="DOE Joint Genome Institute"/>
            <person name="Riley R."/>
            <person name="Haridas S."/>
            <person name="Wolfe K.H."/>
            <person name="Lopes M.R."/>
            <person name="Hittinger C.T."/>
            <person name="Goker M."/>
            <person name="Salamov A."/>
            <person name="Wisecaver J."/>
            <person name="Long T.M."/>
            <person name="Aerts A.L."/>
            <person name="Barry K."/>
            <person name="Choi C."/>
            <person name="Clum A."/>
            <person name="Coughlan A.Y."/>
            <person name="Deshpande S."/>
            <person name="Douglass A.P."/>
            <person name="Hanson S.J."/>
            <person name="Klenk H.-P."/>
            <person name="Labutti K."/>
            <person name="Lapidus A."/>
            <person name="Lindquist E."/>
            <person name="Lipzen A."/>
            <person name="Meier-Kolthoff J.P."/>
            <person name="Ohm R.A."/>
            <person name="Otillar R.P."/>
            <person name="Pangilinan J."/>
            <person name="Peng Y."/>
            <person name="Rokas A."/>
            <person name="Rosa C.A."/>
            <person name="Scheuner C."/>
            <person name="Sibirny A.A."/>
            <person name="Slot J.C."/>
            <person name="Stielow J.B."/>
            <person name="Sun H."/>
            <person name="Kurtzman C.P."/>
            <person name="Blackwell M."/>
            <person name="Grigoriev I.V."/>
            <person name="Jeffries T.W."/>
        </authorList>
    </citation>
    <scope>NUCLEOTIDE SEQUENCE [LARGE SCALE GENOMIC DNA]</scope>
    <source>
        <strain evidence="4">NRRL Y-1933</strain>
    </source>
</reference>
<protein>
    <recommendedName>
        <fullName evidence="1">methionyl-tRNA formyltransferase</fullName>
        <ecNumber evidence="1">2.1.2.9</ecNumber>
    </recommendedName>
</protein>
<dbReference type="RefSeq" id="XP_020076675.1">
    <property type="nucleotide sequence ID" value="XM_020221034.1"/>
</dbReference>
<proteinExistence type="predicted"/>
<dbReference type="InterPro" id="IPR041711">
    <property type="entry name" value="Met-tRNA-FMT_N"/>
</dbReference>
<dbReference type="Gene3D" id="3.40.50.12230">
    <property type="match status" value="1"/>
</dbReference>
<name>A0A1E4RK04_9ASCO</name>
<dbReference type="Pfam" id="PF00551">
    <property type="entry name" value="Formyl_trans_N"/>
    <property type="match status" value="1"/>
</dbReference>
<dbReference type="EC" id="2.1.2.9" evidence="1"/>
<dbReference type="InterPro" id="IPR002376">
    <property type="entry name" value="Formyl_transf_N"/>
</dbReference>
<dbReference type="InterPro" id="IPR036477">
    <property type="entry name" value="Formyl_transf_N_sf"/>
</dbReference>
<dbReference type="Proteomes" id="UP000095085">
    <property type="component" value="Unassembled WGS sequence"/>
</dbReference>
<accession>A0A1E4RK04</accession>
<dbReference type="AlphaFoldDB" id="A0A1E4RK04"/>
<sequence length="367" mass="40980">MLLSVLKVVPKQGATLIPRLMSTKTSSIEQPLRIAYFGSDRFSLLSLGKLLDYQKLNPNRILSIDVITRSKKKSGRKLKNLTDVPIGHYAEDHSMVIHRADTASDILGLSESQQYDLAIAVSYGILIPAKFLKSLRYGGLNVHPSLLPKYSGSSPIQYALMNDDLFSGVTVQTLHPTKFDRGDIVSQSDEIPISNDDNYTSMEEKLGNIGADLLVKTIENELFLPPIDSPRNNYPHSLASKMSSSSSEINWSLTTSRQIKRLLDALGSVHTYVSKYSKSGSFEESLKVILYDIEEVSSCNDLSMKLPGDSEVVDGKLFIKTIDGYISTPKLKLQYCNEESIPEFIPRIPKRLRSTEKNLKFHAFETI</sequence>
<feature type="domain" description="Formyl transferase N-terminal" evidence="2">
    <location>
        <begin position="33"/>
        <end position="217"/>
    </location>
</feature>
<dbReference type="GeneID" id="30995584"/>
<organism evidence="3 4">
    <name type="scientific">Hyphopichia burtonii NRRL Y-1933</name>
    <dbReference type="NCBI Taxonomy" id="984485"/>
    <lineage>
        <taxon>Eukaryota</taxon>
        <taxon>Fungi</taxon>
        <taxon>Dikarya</taxon>
        <taxon>Ascomycota</taxon>
        <taxon>Saccharomycotina</taxon>
        <taxon>Pichiomycetes</taxon>
        <taxon>Debaryomycetaceae</taxon>
        <taxon>Hyphopichia</taxon>
    </lineage>
</organism>
<keyword evidence="3" id="KW-0808">Transferase</keyword>
<dbReference type="SUPFAM" id="SSF53328">
    <property type="entry name" value="Formyltransferase"/>
    <property type="match status" value="1"/>
</dbReference>
<dbReference type="OrthoDB" id="10268103at2759"/>
<keyword evidence="4" id="KW-1185">Reference proteome</keyword>
<dbReference type="STRING" id="984485.A0A1E4RK04"/>
<evidence type="ECO:0000256" key="1">
    <source>
        <dbReference type="ARBA" id="ARBA00012261"/>
    </source>
</evidence>
<evidence type="ECO:0000259" key="2">
    <source>
        <dbReference type="Pfam" id="PF00551"/>
    </source>
</evidence>
<dbReference type="PANTHER" id="PTHR11138">
    <property type="entry name" value="METHIONYL-TRNA FORMYLTRANSFERASE"/>
    <property type="match status" value="1"/>
</dbReference>
<dbReference type="GO" id="GO:0005739">
    <property type="term" value="C:mitochondrion"/>
    <property type="evidence" value="ECO:0007669"/>
    <property type="project" value="TreeGrafter"/>
</dbReference>
<dbReference type="EMBL" id="KV454540">
    <property type="protein sequence ID" value="ODV67608.1"/>
    <property type="molecule type" value="Genomic_DNA"/>
</dbReference>
<dbReference type="CDD" id="cd08646">
    <property type="entry name" value="FMT_core_Met-tRNA-FMT_N"/>
    <property type="match status" value="1"/>
</dbReference>
<dbReference type="GO" id="GO:0004479">
    <property type="term" value="F:methionyl-tRNA formyltransferase activity"/>
    <property type="evidence" value="ECO:0007669"/>
    <property type="project" value="UniProtKB-EC"/>
</dbReference>
<evidence type="ECO:0000313" key="4">
    <source>
        <dbReference type="Proteomes" id="UP000095085"/>
    </source>
</evidence>
<gene>
    <name evidence="3" type="ORF">HYPBUDRAFT_152475</name>
</gene>
<evidence type="ECO:0000313" key="3">
    <source>
        <dbReference type="EMBL" id="ODV67608.1"/>
    </source>
</evidence>